<evidence type="ECO:0000313" key="2">
    <source>
        <dbReference type="Proteomes" id="UP000318542"/>
    </source>
</evidence>
<dbReference type="Pfam" id="PF02348">
    <property type="entry name" value="CTP_transf_3"/>
    <property type="match status" value="1"/>
</dbReference>
<protein>
    <submittedName>
        <fullName evidence="1">CMP-N,N'-diacetyllegionaminic acid synthase</fullName>
        <ecNumber evidence="1">2.7.7.82</ecNumber>
    </submittedName>
</protein>
<dbReference type="EMBL" id="VJOL01000009">
    <property type="protein sequence ID" value="TSE30853.1"/>
    <property type="molecule type" value="Genomic_DNA"/>
</dbReference>
<dbReference type="Gene3D" id="3.90.550.10">
    <property type="entry name" value="Spore Coat Polysaccharide Biosynthesis Protein SpsA, Chain A"/>
    <property type="match status" value="1"/>
</dbReference>
<dbReference type="CDD" id="cd02513">
    <property type="entry name" value="CMP-NeuAc_Synthase"/>
    <property type="match status" value="1"/>
</dbReference>
<dbReference type="InterPro" id="IPR050793">
    <property type="entry name" value="CMP-NeuNAc_synthase"/>
</dbReference>
<keyword evidence="1" id="KW-0548">Nucleotidyltransferase</keyword>
<dbReference type="PANTHER" id="PTHR21485">
    <property type="entry name" value="HAD SUPERFAMILY MEMBERS CMAS AND KDSC"/>
    <property type="match status" value="1"/>
</dbReference>
<comment type="caution">
    <text evidence="1">The sequence shown here is derived from an EMBL/GenBank/DDBJ whole genome shotgun (WGS) entry which is preliminary data.</text>
</comment>
<proteinExistence type="predicted"/>
<dbReference type="PANTHER" id="PTHR21485:SF6">
    <property type="entry name" value="N-ACYLNEURAMINATE CYTIDYLYLTRANSFERASE-RELATED"/>
    <property type="match status" value="1"/>
</dbReference>
<gene>
    <name evidence="1" type="primary">neuA</name>
    <name evidence="1" type="ORF">Tther_00756</name>
</gene>
<organism evidence="1 2">
    <name type="scientific">Tepidimonas thermarum</name>
    <dbReference type="NCBI Taxonomy" id="335431"/>
    <lineage>
        <taxon>Bacteria</taxon>
        <taxon>Pseudomonadati</taxon>
        <taxon>Pseudomonadota</taxon>
        <taxon>Betaproteobacteria</taxon>
        <taxon>Burkholderiales</taxon>
        <taxon>Tepidimonas</taxon>
    </lineage>
</organism>
<dbReference type="OrthoDB" id="9805604at2"/>
<dbReference type="SUPFAM" id="SSF53448">
    <property type="entry name" value="Nucleotide-diphospho-sugar transferases"/>
    <property type="match status" value="1"/>
</dbReference>
<dbReference type="GO" id="GO:0008781">
    <property type="term" value="F:N-acylneuraminate cytidylyltransferase activity"/>
    <property type="evidence" value="ECO:0007669"/>
    <property type="project" value="TreeGrafter"/>
</dbReference>
<accession>A0A554X4W1</accession>
<dbReference type="Proteomes" id="UP000318542">
    <property type="component" value="Unassembled WGS sequence"/>
</dbReference>
<dbReference type="AlphaFoldDB" id="A0A554X4W1"/>
<name>A0A554X4W1_9BURK</name>
<dbReference type="InterPro" id="IPR029044">
    <property type="entry name" value="Nucleotide-diphossugar_trans"/>
</dbReference>
<keyword evidence="2" id="KW-1185">Reference proteome</keyword>
<dbReference type="EC" id="2.7.7.82" evidence="1"/>
<dbReference type="InterPro" id="IPR003329">
    <property type="entry name" value="Cytidylyl_trans"/>
</dbReference>
<sequence>MVDGKGRVVALIPARGGSKGVPGKNLRDLGGKPLVAWTIEAARQAECIDEVVVSSDDNAILKVARQWGAAVPFVRPAALARDDTPGIDVVLHALEQLPHAHWVVLLQPTSPLRTAQDIEAAVARCWEARAPACVSVSEVDTPPGWMFRLSDDGRLRAILPERERPLRRQDAPTLYALNGAVYVARADWLRHARTFLTDETVAYRMPPERSIDIDTPLDLMIAACLIRERQRGGGV</sequence>
<evidence type="ECO:0000313" key="1">
    <source>
        <dbReference type="EMBL" id="TSE30853.1"/>
    </source>
</evidence>
<keyword evidence="1" id="KW-0808">Transferase</keyword>
<dbReference type="RefSeq" id="WP_143901103.1">
    <property type="nucleotide sequence ID" value="NZ_VJOL01000009.1"/>
</dbReference>
<reference evidence="1 2" key="1">
    <citation type="submission" date="2019-07" db="EMBL/GenBank/DDBJ databases">
        <title>Tepidimonas thermarum AA-1 draft genome.</title>
        <authorList>
            <person name="Da Costa M.S."/>
            <person name="Froufe H.J.C."/>
            <person name="Egas C."/>
            <person name="Albuquerque L."/>
        </authorList>
    </citation>
    <scope>NUCLEOTIDE SEQUENCE [LARGE SCALE GENOMIC DNA]</scope>
    <source>
        <strain evidence="1 2">AA-1</strain>
    </source>
</reference>